<accession>A0A2M9YCG5</accession>
<dbReference type="AlphaFoldDB" id="A0A2M9YCG5"/>
<dbReference type="EMBL" id="NPDR01000003">
    <property type="protein sequence ID" value="PJZ49240.1"/>
    <property type="molecule type" value="Genomic_DNA"/>
</dbReference>
<keyword evidence="1" id="KW-1133">Transmembrane helix</keyword>
<comment type="caution">
    <text evidence="2">The sequence shown here is derived from an EMBL/GenBank/DDBJ whole genome shotgun (WGS) entry which is preliminary data.</text>
</comment>
<organism evidence="2 3">
    <name type="scientific">Leptospira saintgironsiae</name>
    <dbReference type="NCBI Taxonomy" id="2023183"/>
    <lineage>
        <taxon>Bacteria</taxon>
        <taxon>Pseudomonadati</taxon>
        <taxon>Spirochaetota</taxon>
        <taxon>Spirochaetia</taxon>
        <taxon>Leptospirales</taxon>
        <taxon>Leptospiraceae</taxon>
        <taxon>Leptospira</taxon>
    </lineage>
</organism>
<protein>
    <submittedName>
        <fullName evidence="2">Uncharacterized protein</fullName>
    </submittedName>
</protein>
<evidence type="ECO:0000256" key="1">
    <source>
        <dbReference type="SAM" id="Phobius"/>
    </source>
</evidence>
<keyword evidence="3" id="KW-1185">Reference proteome</keyword>
<proteinExistence type="predicted"/>
<gene>
    <name evidence="2" type="ORF">CH362_07830</name>
</gene>
<evidence type="ECO:0000313" key="2">
    <source>
        <dbReference type="EMBL" id="PJZ49240.1"/>
    </source>
</evidence>
<dbReference type="Proteomes" id="UP000231926">
    <property type="component" value="Unassembled WGS sequence"/>
</dbReference>
<keyword evidence="1" id="KW-0472">Membrane</keyword>
<name>A0A2M9YCG5_9LEPT</name>
<evidence type="ECO:0000313" key="3">
    <source>
        <dbReference type="Proteomes" id="UP000231926"/>
    </source>
</evidence>
<sequence length="78" mass="9210">MNLNKKVERETVWFRTEISMAIFILYIFLIYDIYNLFITVASHSIMYSYFIFLQIVTVVFLVSSCSAYLTPIYSPLFG</sequence>
<feature type="transmembrane region" description="Helical" evidence="1">
    <location>
        <begin position="46"/>
        <end position="69"/>
    </location>
</feature>
<reference evidence="2 3" key="1">
    <citation type="submission" date="2017-07" db="EMBL/GenBank/DDBJ databases">
        <title>Leptospira spp. isolated from tropical soils.</title>
        <authorList>
            <person name="Thibeaux R."/>
            <person name="Iraola G."/>
            <person name="Ferres I."/>
            <person name="Bierque E."/>
            <person name="Girault D."/>
            <person name="Soupe-Gilbert M.-E."/>
            <person name="Picardeau M."/>
            <person name="Goarant C."/>
        </authorList>
    </citation>
    <scope>NUCLEOTIDE SEQUENCE [LARGE SCALE GENOMIC DNA]</scope>
    <source>
        <strain evidence="2 3">FH4-C-A2</strain>
    </source>
</reference>
<feature type="transmembrane region" description="Helical" evidence="1">
    <location>
        <begin position="12"/>
        <end position="34"/>
    </location>
</feature>
<keyword evidence="1" id="KW-0812">Transmembrane</keyword>